<evidence type="ECO:0000256" key="2">
    <source>
        <dbReference type="ARBA" id="ARBA00029447"/>
    </source>
</evidence>
<sequence length="570" mass="62455">MSWFRNWEIRKKILALVVIMVLFICAVGFVGYHFSAVDNSQMDDIYENYLLSVKYINDARALSRADEADTFHYFLVKDKTTQKKLQDEIISLSDAFDKSYASYLKLANNSYEKERLSKINQELTAFRTEQQKAIALANQGNPTAYEYFANNAQAHLDIINTTLQELADFCAQKADTIYTQNDSTNSNAQRVIIVLTLIAALLGLLISYLIANLITINLKKVLAGVERVSNGDLTVEDVIVKGNDESGKLAQSFNLMKKHLLELVNQVSHTSQQVTASSEELSAIIEENTQAANEIASSMELVANETEKEAMAVNDVTSSIEQISASTQEVAASSSEISDSMTKTLMTTQAGQKALNEVTFQMTNISDGTNIIQERIEGLSISSKKISTIIQFITQISEQTNLLALNAAIEAARAGENGRGFAVVAEEVRKLAEQSRKSTTEITSLIEQNNENIDLTVTAMDHEVKNVKEGLDVVNVAEQSFKEISKLVESVTTQIEEITATVQQVSVGAQQLATSAKKIDTYSKETASQAQTVSAGIEEQAASMEQIASSANILASLATELQSVIGKFIV</sequence>
<name>A0A0J1IPD5_9FIRM</name>
<keyword evidence="4" id="KW-0812">Transmembrane</keyword>
<keyword evidence="8" id="KW-1185">Reference proteome</keyword>
<feature type="domain" description="Methyl-accepting transducer" evidence="5">
    <location>
        <begin position="284"/>
        <end position="520"/>
    </location>
</feature>
<evidence type="ECO:0000259" key="5">
    <source>
        <dbReference type="PROSITE" id="PS50111"/>
    </source>
</evidence>
<dbReference type="PROSITE" id="PS50111">
    <property type="entry name" value="CHEMOTAXIS_TRANSDUC_2"/>
    <property type="match status" value="1"/>
</dbReference>
<dbReference type="PATRIC" id="fig|476652.3.peg.1228"/>
<dbReference type="Pfam" id="PF00672">
    <property type="entry name" value="HAMP"/>
    <property type="match status" value="1"/>
</dbReference>
<keyword evidence="1 3" id="KW-0807">Transducer</keyword>
<dbReference type="InterPro" id="IPR004089">
    <property type="entry name" value="MCPsignal_dom"/>
</dbReference>
<feature type="domain" description="HAMP" evidence="6">
    <location>
        <begin position="212"/>
        <end position="265"/>
    </location>
</feature>
<evidence type="ECO:0000256" key="4">
    <source>
        <dbReference type="SAM" id="Phobius"/>
    </source>
</evidence>
<evidence type="ECO:0000313" key="8">
    <source>
        <dbReference type="Proteomes" id="UP000036356"/>
    </source>
</evidence>
<dbReference type="SMART" id="SM00283">
    <property type="entry name" value="MA"/>
    <property type="match status" value="1"/>
</dbReference>
<feature type="transmembrane region" description="Helical" evidence="4">
    <location>
        <begin position="12"/>
        <end position="34"/>
    </location>
</feature>
<dbReference type="InterPro" id="IPR003660">
    <property type="entry name" value="HAMP_dom"/>
</dbReference>
<reference evidence="7 8" key="1">
    <citation type="submission" date="2015-06" db="EMBL/GenBank/DDBJ databases">
        <title>Draft genome of the moderately acidophilic sulfate reducer Candidatus Desulfosporosinus acididurans strain M1.</title>
        <authorList>
            <person name="Poehlein A."/>
            <person name="Petzsch P."/>
            <person name="Johnson B.D."/>
            <person name="Schloemann M."/>
            <person name="Daniel R."/>
            <person name="Muehling M."/>
        </authorList>
    </citation>
    <scope>NUCLEOTIDE SEQUENCE [LARGE SCALE GENOMIC DNA]</scope>
    <source>
        <strain evidence="7 8">M1</strain>
    </source>
</reference>
<dbReference type="AlphaFoldDB" id="A0A0J1IPD5"/>
<gene>
    <name evidence="7" type="primary">yoaH_2</name>
    <name evidence="7" type="ORF">DEAC_c11970</name>
</gene>
<dbReference type="Pfam" id="PF12729">
    <property type="entry name" value="4HB_MCP_1"/>
    <property type="match status" value="1"/>
</dbReference>
<evidence type="ECO:0000313" key="7">
    <source>
        <dbReference type="EMBL" id="KLU66531.1"/>
    </source>
</evidence>
<dbReference type="CDD" id="cd06225">
    <property type="entry name" value="HAMP"/>
    <property type="match status" value="1"/>
</dbReference>
<dbReference type="PROSITE" id="PS50885">
    <property type="entry name" value="HAMP"/>
    <property type="match status" value="1"/>
</dbReference>
<evidence type="ECO:0000256" key="3">
    <source>
        <dbReference type="PROSITE-ProRule" id="PRU00284"/>
    </source>
</evidence>
<dbReference type="GO" id="GO:0007165">
    <property type="term" value="P:signal transduction"/>
    <property type="evidence" value="ECO:0007669"/>
    <property type="project" value="UniProtKB-KW"/>
</dbReference>
<organism evidence="7 8">
    <name type="scientific">Desulfosporosinus acididurans</name>
    <dbReference type="NCBI Taxonomy" id="476652"/>
    <lineage>
        <taxon>Bacteria</taxon>
        <taxon>Bacillati</taxon>
        <taxon>Bacillota</taxon>
        <taxon>Clostridia</taxon>
        <taxon>Eubacteriales</taxon>
        <taxon>Desulfitobacteriaceae</taxon>
        <taxon>Desulfosporosinus</taxon>
    </lineage>
</organism>
<proteinExistence type="inferred from homology"/>
<comment type="caution">
    <text evidence="7">The sequence shown here is derived from an EMBL/GenBank/DDBJ whole genome shotgun (WGS) entry which is preliminary data.</text>
</comment>
<evidence type="ECO:0000256" key="1">
    <source>
        <dbReference type="ARBA" id="ARBA00023224"/>
    </source>
</evidence>
<evidence type="ECO:0000259" key="6">
    <source>
        <dbReference type="PROSITE" id="PS50885"/>
    </source>
</evidence>
<dbReference type="Gene3D" id="6.10.340.10">
    <property type="match status" value="1"/>
</dbReference>
<dbReference type="Gene3D" id="1.10.287.950">
    <property type="entry name" value="Methyl-accepting chemotaxis protein"/>
    <property type="match status" value="1"/>
</dbReference>
<accession>A0A0J1IPD5</accession>
<comment type="similarity">
    <text evidence="2">Belongs to the methyl-accepting chemotaxis (MCP) protein family.</text>
</comment>
<dbReference type="InterPro" id="IPR024478">
    <property type="entry name" value="HlyB_4HB_MCP"/>
</dbReference>
<dbReference type="RefSeq" id="WP_047809107.1">
    <property type="nucleotide sequence ID" value="NZ_LDZY01000004.1"/>
</dbReference>
<protein>
    <submittedName>
        <fullName evidence="7">Putative methyl-accepting chemotaxis protein YoaH</fullName>
    </submittedName>
</protein>
<keyword evidence="4" id="KW-0472">Membrane</keyword>
<dbReference type="SUPFAM" id="SSF58104">
    <property type="entry name" value="Methyl-accepting chemotaxis protein (MCP) signaling domain"/>
    <property type="match status" value="1"/>
</dbReference>
<dbReference type="CDD" id="cd11386">
    <property type="entry name" value="MCP_signal"/>
    <property type="match status" value="1"/>
</dbReference>
<dbReference type="PANTHER" id="PTHR32089:SF112">
    <property type="entry name" value="LYSOZYME-LIKE PROTEIN-RELATED"/>
    <property type="match status" value="1"/>
</dbReference>
<dbReference type="STRING" id="476652.DEAC_c11970"/>
<keyword evidence="4" id="KW-1133">Transmembrane helix</keyword>
<dbReference type="Pfam" id="PF00015">
    <property type="entry name" value="MCPsignal"/>
    <property type="match status" value="1"/>
</dbReference>
<dbReference type="PANTHER" id="PTHR32089">
    <property type="entry name" value="METHYL-ACCEPTING CHEMOTAXIS PROTEIN MCPB"/>
    <property type="match status" value="1"/>
</dbReference>
<dbReference type="GO" id="GO:0016020">
    <property type="term" value="C:membrane"/>
    <property type="evidence" value="ECO:0007669"/>
    <property type="project" value="InterPro"/>
</dbReference>
<dbReference type="Proteomes" id="UP000036356">
    <property type="component" value="Unassembled WGS sequence"/>
</dbReference>
<dbReference type="EMBL" id="LDZY01000004">
    <property type="protein sequence ID" value="KLU66531.1"/>
    <property type="molecule type" value="Genomic_DNA"/>
</dbReference>
<feature type="transmembrane region" description="Helical" evidence="4">
    <location>
        <begin position="191"/>
        <end position="211"/>
    </location>
</feature>